<dbReference type="Pfam" id="PF11346">
    <property type="entry name" value="DUF3149"/>
    <property type="match status" value="1"/>
</dbReference>
<name>A0A398C416_9BURK</name>
<dbReference type="Proteomes" id="UP000266302">
    <property type="component" value="Unassembled WGS sequence"/>
</dbReference>
<dbReference type="RefSeq" id="WP_119109889.1">
    <property type="nucleotide sequence ID" value="NZ_QXJC01000005.1"/>
</dbReference>
<reference evidence="2 3" key="1">
    <citation type="submission" date="2018-09" db="EMBL/GenBank/DDBJ databases">
        <title>Draft genome of Simplicispira sp. NY-02.</title>
        <authorList>
            <person name="Im W.T."/>
        </authorList>
    </citation>
    <scope>NUCLEOTIDE SEQUENCE [LARGE SCALE GENOMIC DNA]</scope>
    <source>
        <strain evidence="2 3">NY-02</strain>
    </source>
</reference>
<evidence type="ECO:0000256" key="1">
    <source>
        <dbReference type="SAM" id="Phobius"/>
    </source>
</evidence>
<evidence type="ECO:0000313" key="3">
    <source>
        <dbReference type="Proteomes" id="UP000266302"/>
    </source>
</evidence>
<sequence length="47" mass="5136">MKALTDLFSTDYGLMSIVGIAIMVVGITGFALVVRHKMNEPPRDKQA</sequence>
<keyword evidence="3" id="KW-1185">Reference proteome</keyword>
<proteinExistence type="predicted"/>
<keyword evidence="1" id="KW-0472">Membrane</keyword>
<dbReference type="AlphaFoldDB" id="A0A398C416"/>
<accession>A0A398C416</accession>
<comment type="caution">
    <text evidence="2">The sequence shown here is derived from an EMBL/GenBank/DDBJ whole genome shotgun (WGS) entry which is preliminary data.</text>
</comment>
<keyword evidence="1" id="KW-0812">Transmembrane</keyword>
<evidence type="ECO:0000313" key="2">
    <source>
        <dbReference type="EMBL" id="RID97785.1"/>
    </source>
</evidence>
<dbReference type="EMBL" id="QXJC01000005">
    <property type="protein sequence ID" value="RID97785.1"/>
    <property type="molecule type" value="Genomic_DNA"/>
</dbReference>
<organism evidence="2 3">
    <name type="scientific">Simplicispira hankyongi</name>
    <dbReference type="NCBI Taxonomy" id="2315688"/>
    <lineage>
        <taxon>Bacteria</taxon>
        <taxon>Pseudomonadati</taxon>
        <taxon>Pseudomonadota</taxon>
        <taxon>Betaproteobacteria</taxon>
        <taxon>Burkholderiales</taxon>
        <taxon>Comamonadaceae</taxon>
        <taxon>Simplicispira</taxon>
    </lineage>
</organism>
<protein>
    <submittedName>
        <fullName evidence="2">DUF3149 domain-containing protein</fullName>
    </submittedName>
</protein>
<gene>
    <name evidence="2" type="ORF">D3F03_12280</name>
</gene>
<dbReference type="InterPro" id="IPR021494">
    <property type="entry name" value="DUF3149"/>
</dbReference>
<keyword evidence="1" id="KW-1133">Transmembrane helix</keyword>
<feature type="transmembrane region" description="Helical" evidence="1">
    <location>
        <begin position="12"/>
        <end position="34"/>
    </location>
</feature>
<dbReference type="OrthoDB" id="8594755at2"/>